<dbReference type="Proteomes" id="UP000235916">
    <property type="component" value="Unassembled WGS sequence"/>
</dbReference>
<dbReference type="EMBL" id="POSP01000003">
    <property type="protein sequence ID" value="PND37693.1"/>
    <property type="molecule type" value="Genomic_DNA"/>
</dbReference>
<reference evidence="1 2" key="1">
    <citation type="submission" date="2018-01" db="EMBL/GenBank/DDBJ databases">
        <title>Draft genome sequence of Paucibacter aquatile CR182 isolated from freshwater of the Nakdong River.</title>
        <authorList>
            <person name="Choi A."/>
            <person name="Chung E.J."/>
        </authorList>
    </citation>
    <scope>NUCLEOTIDE SEQUENCE [LARGE SCALE GENOMIC DNA]</scope>
    <source>
        <strain evidence="1 2">CR182</strain>
    </source>
</reference>
<organism evidence="1 2">
    <name type="scientific">Kinneretia aquatilis</name>
    <dbReference type="NCBI Taxonomy" id="2070761"/>
    <lineage>
        <taxon>Bacteria</taxon>
        <taxon>Pseudomonadati</taxon>
        <taxon>Pseudomonadota</taxon>
        <taxon>Betaproteobacteria</taxon>
        <taxon>Burkholderiales</taxon>
        <taxon>Sphaerotilaceae</taxon>
        <taxon>Roseateles</taxon>
    </lineage>
</organism>
<dbReference type="SUPFAM" id="SSF103088">
    <property type="entry name" value="OmpA-like"/>
    <property type="match status" value="1"/>
</dbReference>
<sequence>MLLPTYVRAWVPTPIVNGEVISFDEGSSIPSDAERIRIASHLPLINAIYLDVIVVVAYYDLNSEGQSAMALARAESIKQFLMEIGVPSTRVYTETKALKSIKSLAPSTRPKPGSVEFEYAGQCINRTVCEQECPGGKCKGLDQR</sequence>
<protein>
    <recommendedName>
        <fullName evidence="3">OmpA-like domain-containing protein</fullName>
    </recommendedName>
</protein>
<accession>A0A2N8KW53</accession>
<evidence type="ECO:0008006" key="3">
    <source>
        <dbReference type="Google" id="ProtNLM"/>
    </source>
</evidence>
<evidence type="ECO:0000313" key="2">
    <source>
        <dbReference type="Proteomes" id="UP000235916"/>
    </source>
</evidence>
<comment type="caution">
    <text evidence="1">The sequence shown here is derived from an EMBL/GenBank/DDBJ whole genome shotgun (WGS) entry which is preliminary data.</text>
</comment>
<gene>
    <name evidence="1" type="ORF">C1O66_09275</name>
</gene>
<dbReference type="InterPro" id="IPR036737">
    <property type="entry name" value="OmpA-like_sf"/>
</dbReference>
<name>A0A2N8KW53_9BURK</name>
<proteinExistence type="predicted"/>
<dbReference type="AlphaFoldDB" id="A0A2N8KW53"/>
<keyword evidence="2" id="KW-1185">Reference proteome</keyword>
<evidence type="ECO:0000313" key="1">
    <source>
        <dbReference type="EMBL" id="PND37693.1"/>
    </source>
</evidence>